<evidence type="ECO:0000256" key="4">
    <source>
        <dbReference type="ARBA" id="ARBA00022777"/>
    </source>
</evidence>
<keyword evidence="4" id="KW-0418">Kinase</keyword>
<feature type="domain" description="Response regulatory" evidence="6">
    <location>
        <begin position="120"/>
        <end position="234"/>
    </location>
</feature>
<evidence type="ECO:0000256" key="1">
    <source>
        <dbReference type="ARBA" id="ARBA00000085"/>
    </source>
</evidence>
<evidence type="ECO:0000256" key="3">
    <source>
        <dbReference type="ARBA" id="ARBA00022679"/>
    </source>
</evidence>
<accession>A0A3A8N726</accession>
<dbReference type="SMART" id="SM00448">
    <property type="entry name" value="REC"/>
    <property type="match status" value="1"/>
</dbReference>
<sequence>MSMPLRPIGIPAVGDLPWGAHFCQFYGERDDLVDSLVPYFKAGLENNEHCLWVTSEPFRASDARTMLRAACRLHVKADAPVVGHWDRMRLEQVVTNLLSNAIKYAPGTDIELSVEGRDDTAALVDDDVGINDALSEVLMEEGYAVVVTTNGAEALRYLRENTAPSLILLDLMMPVMDGYEFREHQRQDPALGRIPVLVLSAGHLGERVTRMGVAGVFKKPLALESPLAAIEEHCGPPA</sequence>
<protein>
    <recommendedName>
        <fullName evidence="2">histidine kinase</fullName>
        <ecNumber evidence="2">2.7.13.3</ecNumber>
    </recommendedName>
</protein>
<gene>
    <name evidence="7" type="ORF">D7X12_21450</name>
</gene>
<dbReference type="EMBL" id="RAWG01000138">
    <property type="protein sequence ID" value="RKH40218.1"/>
    <property type="molecule type" value="Genomic_DNA"/>
</dbReference>
<keyword evidence="3" id="KW-0808">Transferase</keyword>
<dbReference type="PANTHER" id="PTHR43047">
    <property type="entry name" value="TWO-COMPONENT HISTIDINE PROTEIN KINASE"/>
    <property type="match status" value="1"/>
</dbReference>
<keyword evidence="5" id="KW-0597">Phosphoprotein</keyword>
<dbReference type="SUPFAM" id="SSF55874">
    <property type="entry name" value="ATPase domain of HSP90 chaperone/DNA topoisomerase II/histidine kinase"/>
    <property type="match status" value="1"/>
</dbReference>
<dbReference type="GO" id="GO:0005886">
    <property type="term" value="C:plasma membrane"/>
    <property type="evidence" value="ECO:0007669"/>
    <property type="project" value="TreeGrafter"/>
</dbReference>
<evidence type="ECO:0000256" key="2">
    <source>
        <dbReference type="ARBA" id="ARBA00012438"/>
    </source>
</evidence>
<comment type="caution">
    <text evidence="7">The sequence shown here is derived from an EMBL/GenBank/DDBJ whole genome shotgun (WGS) entry which is preliminary data.</text>
</comment>
<dbReference type="Proteomes" id="UP000273405">
    <property type="component" value="Unassembled WGS sequence"/>
</dbReference>
<dbReference type="AlphaFoldDB" id="A0A3A8N726"/>
<keyword evidence="8" id="KW-1185">Reference proteome</keyword>
<proteinExistence type="predicted"/>
<organism evidence="7 8">
    <name type="scientific">Corallococcus sicarius</name>
    <dbReference type="NCBI Taxonomy" id="2316726"/>
    <lineage>
        <taxon>Bacteria</taxon>
        <taxon>Pseudomonadati</taxon>
        <taxon>Myxococcota</taxon>
        <taxon>Myxococcia</taxon>
        <taxon>Myxococcales</taxon>
        <taxon>Cystobacterineae</taxon>
        <taxon>Myxococcaceae</taxon>
        <taxon>Corallococcus</taxon>
    </lineage>
</organism>
<dbReference type="InterPro" id="IPR001789">
    <property type="entry name" value="Sig_transdc_resp-reg_receiver"/>
</dbReference>
<dbReference type="GO" id="GO:0009927">
    <property type="term" value="F:histidine phosphotransfer kinase activity"/>
    <property type="evidence" value="ECO:0007669"/>
    <property type="project" value="TreeGrafter"/>
</dbReference>
<dbReference type="PROSITE" id="PS50110">
    <property type="entry name" value="RESPONSE_REGULATORY"/>
    <property type="match status" value="1"/>
</dbReference>
<dbReference type="Pfam" id="PF00072">
    <property type="entry name" value="Response_reg"/>
    <property type="match status" value="1"/>
</dbReference>
<dbReference type="CDD" id="cd17574">
    <property type="entry name" value="REC_OmpR"/>
    <property type="match status" value="1"/>
</dbReference>
<name>A0A3A8N726_9BACT</name>
<dbReference type="SUPFAM" id="SSF52172">
    <property type="entry name" value="CheY-like"/>
    <property type="match status" value="1"/>
</dbReference>
<evidence type="ECO:0000313" key="7">
    <source>
        <dbReference type="EMBL" id="RKH40218.1"/>
    </source>
</evidence>
<evidence type="ECO:0000259" key="6">
    <source>
        <dbReference type="PROSITE" id="PS50110"/>
    </source>
</evidence>
<dbReference type="InterPro" id="IPR036890">
    <property type="entry name" value="HATPase_C_sf"/>
</dbReference>
<dbReference type="Pfam" id="PF14417">
    <property type="entry name" value="MEDS"/>
    <property type="match status" value="1"/>
</dbReference>
<dbReference type="InterPro" id="IPR025847">
    <property type="entry name" value="MEDS_domain"/>
</dbReference>
<dbReference type="InterPro" id="IPR011006">
    <property type="entry name" value="CheY-like_superfamily"/>
</dbReference>
<evidence type="ECO:0000256" key="5">
    <source>
        <dbReference type="PROSITE-ProRule" id="PRU00169"/>
    </source>
</evidence>
<evidence type="ECO:0000313" key="8">
    <source>
        <dbReference type="Proteomes" id="UP000273405"/>
    </source>
</evidence>
<dbReference type="EC" id="2.7.13.3" evidence="2"/>
<dbReference type="GO" id="GO:0000155">
    <property type="term" value="F:phosphorelay sensor kinase activity"/>
    <property type="evidence" value="ECO:0007669"/>
    <property type="project" value="TreeGrafter"/>
</dbReference>
<reference evidence="8" key="1">
    <citation type="submission" date="2018-09" db="EMBL/GenBank/DDBJ databases">
        <authorList>
            <person name="Livingstone P.G."/>
            <person name="Whitworth D.E."/>
        </authorList>
    </citation>
    <scope>NUCLEOTIDE SEQUENCE [LARGE SCALE GENOMIC DNA]</scope>
    <source>
        <strain evidence="8">CA040B</strain>
    </source>
</reference>
<feature type="modified residue" description="4-aspartylphosphate" evidence="5">
    <location>
        <position position="170"/>
    </location>
</feature>
<dbReference type="Gene3D" id="3.40.50.2300">
    <property type="match status" value="1"/>
</dbReference>
<dbReference type="PANTHER" id="PTHR43047:SF72">
    <property type="entry name" value="OSMOSENSING HISTIDINE PROTEIN KINASE SLN1"/>
    <property type="match status" value="1"/>
</dbReference>
<comment type="catalytic activity">
    <reaction evidence="1">
        <text>ATP + protein L-histidine = ADP + protein N-phospho-L-histidine.</text>
        <dbReference type="EC" id="2.7.13.3"/>
    </reaction>
</comment>